<proteinExistence type="predicted"/>
<gene>
    <name evidence="2" type="ORF">CEURO_LOCUS12996</name>
</gene>
<dbReference type="EMBL" id="CAMAPE010000033">
    <property type="protein sequence ID" value="CAH9095099.1"/>
    <property type="molecule type" value="Genomic_DNA"/>
</dbReference>
<name>A0A9P0ZCC0_CUSEU</name>
<dbReference type="AlphaFoldDB" id="A0A9P0ZCC0"/>
<accession>A0A9P0ZCC0</accession>
<keyword evidence="3" id="KW-1185">Reference proteome</keyword>
<feature type="region of interest" description="Disordered" evidence="1">
    <location>
        <begin position="1"/>
        <end position="27"/>
    </location>
</feature>
<evidence type="ECO:0000256" key="1">
    <source>
        <dbReference type="SAM" id="MobiDB-lite"/>
    </source>
</evidence>
<comment type="caution">
    <text evidence="2">The sequence shown here is derived from an EMBL/GenBank/DDBJ whole genome shotgun (WGS) entry which is preliminary data.</text>
</comment>
<protein>
    <submittedName>
        <fullName evidence="2">Uncharacterized protein</fullName>
    </submittedName>
</protein>
<sequence>MGWGVPACARTGLQRGAGDKGSASEERECGAQKTGEAECGWGCRRCAAPKEEALQKFDTLTAASGPAWPYLGAGFVFCHHLFSQGIYGGAGRGGAGLEESVLRTVVCRCRQVDG</sequence>
<evidence type="ECO:0000313" key="2">
    <source>
        <dbReference type="EMBL" id="CAH9095099.1"/>
    </source>
</evidence>
<reference evidence="2" key="1">
    <citation type="submission" date="2022-07" db="EMBL/GenBank/DDBJ databases">
        <authorList>
            <person name="Macas J."/>
            <person name="Novak P."/>
            <person name="Neumann P."/>
        </authorList>
    </citation>
    <scope>NUCLEOTIDE SEQUENCE</scope>
</reference>
<organism evidence="2 3">
    <name type="scientific">Cuscuta europaea</name>
    <name type="common">European dodder</name>
    <dbReference type="NCBI Taxonomy" id="41803"/>
    <lineage>
        <taxon>Eukaryota</taxon>
        <taxon>Viridiplantae</taxon>
        <taxon>Streptophyta</taxon>
        <taxon>Embryophyta</taxon>
        <taxon>Tracheophyta</taxon>
        <taxon>Spermatophyta</taxon>
        <taxon>Magnoliopsida</taxon>
        <taxon>eudicotyledons</taxon>
        <taxon>Gunneridae</taxon>
        <taxon>Pentapetalae</taxon>
        <taxon>asterids</taxon>
        <taxon>lamiids</taxon>
        <taxon>Solanales</taxon>
        <taxon>Convolvulaceae</taxon>
        <taxon>Cuscuteae</taxon>
        <taxon>Cuscuta</taxon>
        <taxon>Cuscuta subgen. Cuscuta</taxon>
    </lineage>
</organism>
<dbReference type="Proteomes" id="UP001152484">
    <property type="component" value="Unassembled WGS sequence"/>
</dbReference>
<evidence type="ECO:0000313" key="3">
    <source>
        <dbReference type="Proteomes" id="UP001152484"/>
    </source>
</evidence>